<evidence type="ECO:0000313" key="5">
    <source>
        <dbReference type="Proteomes" id="UP000331127"/>
    </source>
</evidence>
<name>A0A5M3X6G1_9ACTN</name>
<keyword evidence="3" id="KW-0472">Membrane</keyword>
<feature type="transmembrane region" description="Helical" evidence="3">
    <location>
        <begin position="214"/>
        <end position="231"/>
    </location>
</feature>
<comment type="caution">
    <text evidence="4">The sequence shown here is derived from an EMBL/GenBank/DDBJ whole genome shotgun (WGS) entry which is preliminary data.</text>
</comment>
<protein>
    <recommendedName>
        <fullName evidence="6">Zinc-finger domain-containing protein</fullName>
    </recommendedName>
</protein>
<dbReference type="Gene3D" id="1.10.10.1320">
    <property type="entry name" value="Anti-sigma factor, zinc-finger domain"/>
    <property type="match status" value="1"/>
</dbReference>
<accession>A0A5M3X6G1</accession>
<feature type="transmembrane region" description="Helical" evidence="3">
    <location>
        <begin position="93"/>
        <end position="114"/>
    </location>
</feature>
<evidence type="ECO:0000256" key="2">
    <source>
        <dbReference type="ARBA" id="ARBA00023163"/>
    </source>
</evidence>
<dbReference type="RefSeq" id="WP_218041734.1">
    <property type="nucleotide sequence ID" value="NZ_BAAAHL010000004.1"/>
</dbReference>
<feature type="transmembrane region" description="Helical" evidence="3">
    <location>
        <begin position="189"/>
        <end position="207"/>
    </location>
</feature>
<feature type="transmembrane region" description="Helical" evidence="3">
    <location>
        <begin position="163"/>
        <end position="183"/>
    </location>
</feature>
<keyword evidence="2" id="KW-0804">Transcription</keyword>
<evidence type="ECO:0000313" key="4">
    <source>
        <dbReference type="EMBL" id="GES16246.1"/>
    </source>
</evidence>
<keyword evidence="3" id="KW-1133">Transmembrane helix</keyword>
<feature type="transmembrane region" description="Helical" evidence="3">
    <location>
        <begin position="243"/>
        <end position="259"/>
    </location>
</feature>
<organism evidence="4 5">
    <name type="scientific">Acrocarpospora macrocephala</name>
    <dbReference type="NCBI Taxonomy" id="150177"/>
    <lineage>
        <taxon>Bacteria</taxon>
        <taxon>Bacillati</taxon>
        <taxon>Actinomycetota</taxon>
        <taxon>Actinomycetes</taxon>
        <taxon>Streptosporangiales</taxon>
        <taxon>Streptosporangiaceae</taxon>
        <taxon>Acrocarpospora</taxon>
    </lineage>
</organism>
<keyword evidence="1" id="KW-0805">Transcription regulation</keyword>
<keyword evidence="5" id="KW-1185">Reference proteome</keyword>
<feature type="transmembrane region" description="Helical" evidence="3">
    <location>
        <begin position="120"/>
        <end position="142"/>
    </location>
</feature>
<sequence>MKSLEHIPAALLRRYASGDAGIAADALWAVEAHLEWCASCRERLGAVVATDDSETTSLLARVQANLAGELSRGAQMPARRWPRRVARWAPPGLWPRLAMTTLVIAAALGLDLAFSNVLASLVLLVAPVAPLLGVAAIWSAGLDPVHELVVASPRAGLYLVLRRTLAVLVVVIPALAVAGWLAGAAPARWLLPCLAFTAGALALGELIGLNRAAAVLALAWTSGVIAPTVLTARPPLLLEPATLPYWAGLVGVGAVVLVLRRDSYTGLRRSTWFGR</sequence>
<evidence type="ECO:0000256" key="3">
    <source>
        <dbReference type="SAM" id="Phobius"/>
    </source>
</evidence>
<reference evidence="4 5" key="1">
    <citation type="submission" date="2019-10" db="EMBL/GenBank/DDBJ databases">
        <title>Whole genome shotgun sequence of Acrocarpospora macrocephala NBRC 16266.</title>
        <authorList>
            <person name="Ichikawa N."/>
            <person name="Kimura A."/>
            <person name="Kitahashi Y."/>
            <person name="Komaki H."/>
            <person name="Oguchi A."/>
        </authorList>
    </citation>
    <scope>NUCLEOTIDE SEQUENCE [LARGE SCALE GENOMIC DNA]</scope>
    <source>
        <strain evidence="4 5">NBRC 16266</strain>
    </source>
</reference>
<evidence type="ECO:0000256" key="1">
    <source>
        <dbReference type="ARBA" id="ARBA00023015"/>
    </source>
</evidence>
<keyword evidence="3" id="KW-0812">Transmembrane</keyword>
<dbReference type="InterPro" id="IPR041916">
    <property type="entry name" value="Anti_sigma_zinc_sf"/>
</dbReference>
<dbReference type="Proteomes" id="UP000331127">
    <property type="component" value="Unassembled WGS sequence"/>
</dbReference>
<proteinExistence type="predicted"/>
<dbReference type="AlphaFoldDB" id="A0A5M3X6G1"/>
<evidence type="ECO:0008006" key="6">
    <source>
        <dbReference type="Google" id="ProtNLM"/>
    </source>
</evidence>
<gene>
    <name evidence="4" type="ORF">Amac_098440</name>
</gene>
<dbReference type="EMBL" id="BLAE01000095">
    <property type="protein sequence ID" value="GES16246.1"/>
    <property type="molecule type" value="Genomic_DNA"/>
</dbReference>